<sequence>MGLASRFTPHSSKRADDFVITPPPSYLKLHPAESETDFTIQAGVATDQQIKQTELAAQAAGILRDSIAKQGSEQINQILADAVLATGSVSAVIYMLDEATEVLTTRFVFGMPARDRLGAARPLRGARGDLEAMVQGSHTIEGLAASSVSQTSAPESFTSAHCICLGGTDLPIGTMWFFSNEPATYDDQTKAAARLAAANVCQLLVSFNHTDAPVPEQRLDDAVETDFDVEQFVEAMEPLPPCAPAIGGGVPFETKDWSHQIADWQFDTLPVGSRLAPGWAIDGMVESPLSVAQSWHHWDVLPDGVLALSMCQFGHDWNPAGNLVDTLDATVARAALQAHMGYRHTPQDALVRILHSMLQVRDGAIDESGCPNLSLLYAHVDPETGHAVISSIGQWSSLIVSKQGYRPLGLGRTSGSVSEGFPAELPIMNHETTLLAGEALLVTGAEWMGMGEAGRGPESSRAVLPRSDARHHDRESTQHQVGAALKQALSEGERSPLAALRRFTASLPLTQERSAVALLRESTR</sequence>
<dbReference type="EMBL" id="SJPU01000002">
    <property type="protein sequence ID" value="TWU15683.1"/>
    <property type="molecule type" value="Genomic_DNA"/>
</dbReference>
<name>A0A5C6BTX6_9BACT</name>
<proteinExistence type="predicted"/>
<evidence type="ECO:0000256" key="1">
    <source>
        <dbReference type="SAM" id="MobiDB-lite"/>
    </source>
</evidence>
<gene>
    <name evidence="2" type="ORF">Poly21_28800</name>
</gene>
<dbReference type="Proteomes" id="UP000319908">
    <property type="component" value="Unassembled WGS sequence"/>
</dbReference>
<protein>
    <recommendedName>
        <fullName evidence="4">Stage II sporulation protein E (SpoIIE)</fullName>
    </recommendedName>
</protein>
<dbReference type="AlphaFoldDB" id="A0A5C6BTX6"/>
<evidence type="ECO:0000313" key="2">
    <source>
        <dbReference type="EMBL" id="TWU15683.1"/>
    </source>
</evidence>
<evidence type="ECO:0008006" key="4">
    <source>
        <dbReference type="Google" id="ProtNLM"/>
    </source>
</evidence>
<accession>A0A5C6BTX6</accession>
<feature type="compositionally biased region" description="Basic and acidic residues" evidence="1">
    <location>
        <begin position="467"/>
        <end position="477"/>
    </location>
</feature>
<organism evidence="2 3">
    <name type="scientific">Allorhodopirellula heiligendammensis</name>
    <dbReference type="NCBI Taxonomy" id="2714739"/>
    <lineage>
        <taxon>Bacteria</taxon>
        <taxon>Pseudomonadati</taxon>
        <taxon>Planctomycetota</taxon>
        <taxon>Planctomycetia</taxon>
        <taxon>Pirellulales</taxon>
        <taxon>Pirellulaceae</taxon>
        <taxon>Allorhodopirellula</taxon>
    </lineage>
</organism>
<comment type="caution">
    <text evidence="2">The sequence shown here is derived from an EMBL/GenBank/DDBJ whole genome shotgun (WGS) entry which is preliminary data.</text>
</comment>
<evidence type="ECO:0000313" key="3">
    <source>
        <dbReference type="Proteomes" id="UP000319908"/>
    </source>
</evidence>
<keyword evidence="3" id="KW-1185">Reference proteome</keyword>
<reference evidence="2 3" key="1">
    <citation type="journal article" date="2020" name="Antonie Van Leeuwenhoek">
        <title>Rhodopirellula heiligendammensis sp. nov., Rhodopirellula pilleata sp. nov., and Rhodopirellula solitaria sp. nov. isolated from natural or artificial marine surfaces in Northern Germany and California, USA, and emended description of the genus Rhodopirellula.</title>
        <authorList>
            <person name="Kallscheuer N."/>
            <person name="Wiegand S."/>
            <person name="Jogler M."/>
            <person name="Boedeker C."/>
            <person name="Peeters S.H."/>
            <person name="Rast P."/>
            <person name="Heuer A."/>
            <person name="Jetten M.S.M."/>
            <person name="Rohde M."/>
            <person name="Jogler C."/>
        </authorList>
    </citation>
    <scope>NUCLEOTIDE SEQUENCE [LARGE SCALE GENOMIC DNA]</scope>
    <source>
        <strain evidence="2 3">Poly21</strain>
    </source>
</reference>
<feature type="region of interest" description="Disordered" evidence="1">
    <location>
        <begin position="452"/>
        <end position="480"/>
    </location>
</feature>